<gene>
    <name evidence="15" type="ORF">BDW42DRAFT_164194</name>
</gene>
<comment type="cofactor">
    <cofactor evidence="2">
        <name>Mg(2+)</name>
        <dbReference type="ChEBI" id="CHEBI:18420"/>
    </cofactor>
</comment>
<keyword evidence="11" id="KW-0479">Metal-binding</keyword>
<evidence type="ECO:0000256" key="8">
    <source>
        <dbReference type="ARBA" id="ARBA00023329"/>
    </source>
</evidence>
<dbReference type="GO" id="GO:0060205">
    <property type="term" value="C:cytoplasmic vesicle lumen"/>
    <property type="evidence" value="ECO:0007669"/>
    <property type="project" value="UniProtKB-SubCell"/>
</dbReference>
<comment type="subcellular location">
    <subcellularLocation>
        <location evidence="3">Cytoplasmic vesicle lumen</location>
    </subcellularLocation>
</comment>
<evidence type="ECO:0000256" key="13">
    <source>
        <dbReference type="RuleBase" id="RU361193"/>
    </source>
</evidence>
<keyword evidence="11" id="KW-0106">Calcium</keyword>
<dbReference type="OrthoDB" id="8118055at2759"/>
<evidence type="ECO:0000256" key="5">
    <source>
        <dbReference type="ARBA" id="ARBA00007658"/>
    </source>
</evidence>
<organism evidence="15 16">
    <name type="scientific">Aspergillus taichungensis</name>
    <dbReference type="NCBI Taxonomy" id="482145"/>
    <lineage>
        <taxon>Eukaryota</taxon>
        <taxon>Fungi</taxon>
        <taxon>Dikarya</taxon>
        <taxon>Ascomycota</taxon>
        <taxon>Pezizomycotina</taxon>
        <taxon>Eurotiomycetes</taxon>
        <taxon>Eurotiomycetidae</taxon>
        <taxon>Eurotiales</taxon>
        <taxon>Aspergillaceae</taxon>
        <taxon>Aspergillus</taxon>
        <taxon>Aspergillus subgen. Circumdati</taxon>
    </lineage>
</organism>
<evidence type="ECO:0000256" key="10">
    <source>
        <dbReference type="PIRSR" id="PIRSR601382-1"/>
    </source>
</evidence>
<dbReference type="InterPro" id="IPR012341">
    <property type="entry name" value="6hp_glycosidase-like_sf"/>
</dbReference>
<feature type="binding site" evidence="11">
    <location>
        <position position="606"/>
    </location>
    <ligand>
        <name>Ca(2+)</name>
        <dbReference type="ChEBI" id="CHEBI:29108"/>
    </ligand>
</feature>
<evidence type="ECO:0000256" key="3">
    <source>
        <dbReference type="ARBA" id="ARBA00004321"/>
    </source>
</evidence>
<evidence type="ECO:0000256" key="1">
    <source>
        <dbReference type="ARBA" id="ARBA00001913"/>
    </source>
</evidence>
<proteinExistence type="inferred from homology"/>
<evidence type="ECO:0000313" key="16">
    <source>
        <dbReference type="Proteomes" id="UP000235023"/>
    </source>
</evidence>
<dbReference type="EMBL" id="KZ559516">
    <property type="protein sequence ID" value="PLN83821.1"/>
    <property type="molecule type" value="Genomic_DNA"/>
</dbReference>
<protein>
    <recommendedName>
        <fullName evidence="13">alpha-1,2-Mannosidase</fullName>
        <ecNumber evidence="13">3.2.1.-</ecNumber>
    </recommendedName>
</protein>
<accession>A0A2J5I1Y4</accession>
<dbReference type="PRINTS" id="PR00747">
    <property type="entry name" value="GLYHDRLASE47"/>
</dbReference>
<dbReference type="InterPro" id="IPR036026">
    <property type="entry name" value="Seven-hairpin_glycosidases"/>
</dbReference>
<feature type="active site" description="Proton donor" evidence="10">
    <location>
        <position position="192"/>
    </location>
</feature>
<comment type="function">
    <text evidence="9">Involved in the maturation of Asn-linked oligosaccharides. Progressively trims alpha-1,2-linked mannose residues from Man(9)GlcNAc(2) to produce Man(5)GlcNAc(2).</text>
</comment>
<dbReference type="GO" id="GO:0005509">
    <property type="term" value="F:calcium ion binding"/>
    <property type="evidence" value="ECO:0007669"/>
    <property type="project" value="InterPro"/>
</dbReference>
<evidence type="ECO:0000256" key="6">
    <source>
        <dbReference type="ARBA" id="ARBA00022801"/>
    </source>
</evidence>
<dbReference type="GO" id="GO:0004571">
    <property type="term" value="F:mannosyl-oligosaccharide 1,2-alpha-mannosidase activity"/>
    <property type="evidence" value="ECO:0007669"/>
    <property type="project" value="InterPro"/>
</dbReference>
<feature type="disulfide bond" evidence="12">
    <location>
        <begin position="413"/>
        <end position="442"/>
    </location>
</feature>
<name>A0A2J5I1Y4_9EURO</name>
<dbReference type="GO" id="GO:0005975">
    <property type="term" value="P:carbohydrate metabolic process"/>
    <property type="evidence" value="ECO:0007669"/>
    <property type="project" value="InterPro"/>
</dbReference>
<keyword evidence="8" id="KW-0968">Cytoplasmic vesicle</keyword>
<dbReference type="UniPathway" id="UPA00378"/>
<dbReference type="PANTHER" id="PTHR11742:SF89">
    <property type="entry name" value="ALPHA-1,2-MANNOSIDASE"/>
    <property type="match status" value="1"/>
</dbReference>
<dbReference type="SUPFAM" id="SSF48225">
    <property type="entry name" value="Seven-hairpin glycosidases"/>
    <property type="match status" value="1"/>
</dbReference>
<evidence type="ECO:0000256" key="12">
    <source>
        <dbReference type="PIRSR" id="PIRSR601382-3"/>
    </source>
</evidence>
<evidence type="ECO:0000256" key="7">
    <source>
        <dbReference type="ARBA" id="ARBA00023157"/>
    </source>
</evidence>
<keyword evidence="6 13" id="KW-0378">Hydrolase</keyword>
<dbReference type="FunFam" id="1.50.10.10:FF:000037">
    <property type="entry name" value="alpha-1,2-Mannosidase"/>
    <property type="match status" value="1"/>
</dbReference>
<feature type="active site" description="Proton donor" evidence="10">
    <location>
        <position position="456"/>
    </location>
</feature>
<feature type="active site" evidence="10">
    <location>
        <position position="340"/>
    </location>
</feature>
<dbReference type="Pfam" id="PF01532">
    <property type="entry name" value="Glyco_hydro_47"/>
    <property type="match status" value="1"/>
</dbReference>
<evidence type="ECO:0000256" key="11">
    <source>
        <dbReference type="PIRSR" id="PIRSR601382-2"/>
    </source>
</evidence>
<feature type="region of interest" description="Disordered" evidence="14">
    <location>
        <begin position="554"/>
        <end position="573"/>
    </location>
</feature>
<dbReference type="PANTHER" id="PTHR11742">
    <property type="entry name" value="MANNOSYL-OLIGOSACCHARIDE ALPHA-1,2-MANNOSIDASE-RELATED"/>
    <property type="match status" value="1"/>
</dbReference>
<evidence type="ECO:0000256" key="4">
    <source>
        <dbReference type="ARBA" id="ARBA00004922"/>
    </source>
</evidence>
<keyword evidence="13" id="KW-0326">Glycosidase</keyword>
<dbReference type="Proteomes" id="UP000235023">
    <property type="component" value="Unassembled WGS sequence"/>
</dbReference>
<dbReference type="AlphaFoldDB" id="A0A2J5I1Y4"/>
<dbReference type="InterPro" id="IPR050749">
    <property type="entry name" value="Glycosyl_Hydrolase_47"/>
</dbReference>
<dbReference type="Gene3D" id="1.50.10.10">
    <property type="match status" value="1"/>
</dbReference>
<evidence type="ECO:0000256" key="2">
    <source>
        <dbReference type="ARBA" id="ARBA00001946"/>
    </source>
</evidence>
<comment type="similarity">
    <text evidence="5 13">Belongs to the glycosyl hydrolase 47 family.</text>
</comment>
<feature type="active site" evidence="10">
    <location>
        <position position="504"/>
    </location>
</feature>
<dbReference type="GO" id="GO:0036503">
    <property type="term" value="P:ERAD pathway"/>
    <property type="evidence" value="ECO:0007669"/>
    <property type="project" value="UniProtKB-ARBA"/>
</dbReference>
<reference evidence="16" key="1">
    <citation type="submission" date="2017-12" db="EMBL/GenBank/DDBJ databases">
        <authorList>
            <consortium name="DOE Joint Genome Institute"/>
            <person name="Mondo S.J."/>
            <person name="Kjaerbolling I."/>
            <person name="Vesth T.C."/>
            <person name="Frisvad J.C."/>
            <person name="Nybo J.L."/>
            <person name="Theobald S."/>
            <person name="Kuo A."/>
            <person name="Bowyer P."/>
            <person name="Matsuda Y."/>
            <person name="Lyhne E.K."/>
            <person name="Kogle M.E."/>
            <person name="Clum A."/>
            <person name="Lipzen A."/>
            <person name="Salamov A."/>
            <person name="Ngan C.Y."/>
            <person name="Daum C."/>
            <person name="Chiniquy J."/>
            <person name="Barry K."/>
            <person name="LaButti K."/>
            <person name="Haridas S."/>
            <person name="Simmons B.A."/>
            <person name="Magnuson J.K."/>
            <person name="Mortensen U.H."/>
            <person name="Larsen T.O."/>
            <person name="Grigoriev I.V."/>
            <person name="Baker S.E."/>
            <person name="Andersen M.R."/>
            <person name="Nordberg H.P."/>
            <person name="Cantor M.N."/>
            <person name="Hua S.X."/>
        </authorList>
    </citation>
    <scope>NUCLEOTIDE SEQUENCE [LARGE SCALE GENOMIC DNA]</scope>
    <source>
        <strain evidence="16">IBT 19404</strain>
    </source>
</reference>
<comment type="pathway">
    <text evidence="4">Protein modification; protein glycosylation.</text>
</comment>
<dbReference type="GO" id="GO:0005783">
    <property type="term" value="C:endoplasmic reticulum"/>
    <property type="evidence" value="ECO:0007669"/>
    <property type="project" value="TreeGrafter"/>
</dbReference>
<keyword evidence="7 12" id="KW-1015">Disulfide bond</keyword>
<sequence length="613" mass="68317">MPTWLFGRRRSTLLLATAAILFFLISSRDRVVPRIPTTASQSCPITPPSPPYSPPRDGFSWRDVPTRYPVDHLAQLPHRQRAAAPLPRVQHEFTPLSRKAEAIRRERQAAVKRSFQRAWKSYETHAWKKDELAPLSGTSKTTFGGWGATLVDNLDTLLIMGLQPEFERAVAAIMDTDFRPESASQSTLNLFEITIRYLGGFLSAYDLTGCRDTRLLDIAVRLGDMIYASFDTPTRMPITRWNPHAALAAAESADPTDARYQQFAAENGIIAELASSSLEFTRLSQLTGDMRYYDAIARITDALDAQQSQTLIPGLWPVGIDVATPDLTTGNTFSFGAMADSAFEYLAKTHQLLAGATPQYKHLYERAMSAGVDHLLFRPRVPDNADILIPGTARASPNGDTITRDNSGEHLTCFVGGMYALGGKLFNNDTHVDLGRKLTDGCVWLYRHSPTGIMPESFALQACPSFDECDFPSSSSSSFSSDKKTKNNNHFTSVRDKRYALRPEAIESVFYLYRITGDERYREHAWEMFTAIDELTRTPYANAALLDVTGTSFASSSSSDSDGEDGGRPPQQDSMESFWMAETLKYFYLVFSDPGVLSLDEFVFNTEAHPFRL</sequence>
<evidence type="ECO:0000256" key="9">
    <source>
        <dbReference type="ARBA" id="ARBA00024790"/>
    </source>
</evidence>
<evidence type="ECO:0000256" key="14">
    <source>
        <dbReference type="SAM" id="MobiDB-lite"/>
    </source>
</evidence>
<dbReference type="EC" id="3.2.1.-" evidence="13"/>
<dbReference type="InterPro" id="IPR001382">
    <property type="entry name" value="Glyco_hydro_47"/>
</dbReference>
<comment type="cofactor">
    <cofactor evidence="1 11">
        <name>Ca(2+)</name>
        <dbReference type="ChEBI" id="CHEBI:29108"/>
    </cofactor>
</comment>
<dbReference type="GO" id="GO:0016020">
    <property type="term" value="C:membrane"/>
    <property type="evidence" value="ECO:0007669"/>
    <property type="project" value="InterPro"/>
</dbReference>
<evidence type="ECO:0000313" key="15">
    <source>
        <dbReference type="EMBL" id="PLN83821.1"/>
    </source>
</evidence>
<keyword evidence="16" id="KW-1185">Reference proteome</keyword>